<sequence>MIPPSSSKALGSKAPAAKASTRPPYLNAVACPHCLEPARVRSSKQVTSLIRQLYLRCTNDECGHVFGADITITHTISPSACPDAEVMLRQAPPRRAAAINDNPPLPATVVANDNPANDQPDRGPEVPLRHAANDDDGLAEAVSIGS</sequence>
<feature type="domain" description="Zinc finger Ogr/Delta-type" evidence="2">
    <location>
        <begin position="31"/>
        <end position="76"/>
    </location>
</feature>
<dbReference type="AlphaFoldDB" id="A0A6M3XMZ5"/>
<dbReference type="InterPro" id="IPR007684">
    <property type="entry name" value="Znf_Ogr/Delta"/>
</dbReference>
<feature type="compositionally biased region" description="Basic and acidic residues" evidence="1">
    <location>
        <begin position="119"/>
        <end position="133"/>
    </location>
</feature>
<organism evidence="3">
    <name type="scientific">viral metagenome</name>
    <dbReference type="NCBI Taxonomy" id="1070528"/>
    <lineage>
        <taxon>unclassified sequences</taxon>
        <taxon>metagenomes</taxon>
        <taxon>organismal metagenomes</taxon>
    </lineage>
</organism>
<evidence type="ECO:0000256" key="1">
    <source>
        <dbReference type="SAM" id="MobiDB-lite"/>
    </source>
</evidence>
<proteinExistence type="predicted"/>
<reference evidence="3" key="1">
    <citation type="submission" date="2020-03" db="EMBL/GenBank/DDBJ databases">
        <title>The deep terrestrial virosphere.</title>
        <authorList>
            <person name="Holmfeldt K."/>
            <person name="Nilsson E."/>
            <person name="Simone D."/>
            <person name="Lopez-Fernandez M."/>
            <person name="Wu X."/>
            <person name="de Brujin I."/>
            <person name="Lundin D."/>
            <person name="Andersson A."/>
            <person name="Bertilsson S."/>
            <person name="Dopson M."/>
        </authorList>
    </citation>
    <scope>NUCLEOTIDE SEQUENCE</scope>
    <source>
        <strain evidence="3">TM448B01077</strain>
    </source>
</reference>
<feature type="region of interest" description="Disordered" evidence="1">
    <location>
        <begin position="96"/>
        <end position="146"/>
    </location>
</feature>
<protein>
    <submittedName>
        <fullName evidence="3">Putative transcriptional activator protein</fullName>
    </submittedName>
</protein>
<evidence type="ECO:0000259" key="2">
    <source>
        <dbReference type="Pfam" id="PF04606"/>
    </source>
</evidence>
<name>A0A6M3XMZ5_9ZZZZ</name>
<dbReference type="Pfam" id="PF04606">
    <property type="entry name" value="Ogr_Delta"/>
    <property type="match status" value="1"/>
</dbReference>
<dbReference type="EMBL" id="MT144700">
    <property type="protein sequence ID" value="QJH97755.1"/>
    <property type="molecule type" value="Genomic_DNA"/>
</dbReference>
<evidence type="ECO:0000313" key="3">
    <source>
        <dbReference type="EMBL" id="QJH97755.1"/>
    </source>
</evidence>
<accession>A0A6M3XMZ5</accession>
<gene>
    <name evidence="3" type="ORF">TM448B01077_0013</name>
</gene>